<evidence type="ECO:0000256" key="1">
    <source>
        <dbReference type="ARBA" id="ARBA00001526"/>
    </source>
</evidence>
<keyword evidence="5" id="KW-0378">Hydrolase</keyword>
<dbReference type="Pfam" id="PF13354">
    <property type="entry name" value="Beta-lactamase2"/>
    <property type="match status" value="1"/>
</dbReference>
<dbReference type="InterPro" id="IPR045155">
    <property type="entry name" value="Beta-lactam_cat"/>
</dbReference>
<dbReference type="EMBL" id="CP150096">
    <property type="protein sequence ID" value="WZN47036.1"/>
    <property type="molecule type" value="Genomic_DNA"/>
</dbReference>
<accession>A0ABZ2Z8M8</accession>
<dbReference type="NCBIfam" id="NF033103">
    <property type="entry name" value="bla_class_A"/>
    <property type="match status" value="1"/>
</dbReference>
<evidence type="ECO:0000313" key="6">
    <source>
        <dbReference type="Proteomes" id="UP001449657"/>
    </source>
</evidence>
<dbReference type="Proteomes" id="UP001449657">
    <property type="component" value="Chromosome"/>
</dbReference>
<comment type="similarity">
    <text evidence="2">Belongs to the class-A beta-lactamase family.</text>
</comment>
<gene>
    <name evidence="5" type="primary">bla</name>
    <name evidence="5" type="ORF">WJU22_02425</name>
</gene>
<feature type="domain" description="Beta-lactamase class A catalytic" evidence="4">
    <location>
        <begin position="59"/>
        <end position="287"/>
    </location>
</feature>
<evidence type="ECO:0000259" key="4">
    <source>
        <dbReference type="Pfam" id="PF13354"/>
    </source>
</evidence>
<evidence type="ECO:0000313" key="5">
    <source>
        <dbReference type="EMBL" id="WZN47036.1"/>
    </source>
</evidence>
<dbReference type="Gene3D" id="3.40.710.10">
    <property type="entry name" value="DD-peptidase/beta-lactamase superfamily"/>
    <property type="match status" value="1"/>
</dbReference>
<dbReference type="RefSeq" id="WP_341841699.1">
    <property type="nucleotide sequence ID" value="NZ_CP149792.1"/>
</dbReference>
<proteinExistence type="inferred from homology"/>
<protein>
    <recommendedName>
        <fullName evidence="3">beta-lactamase</fullName>
        <ecNumber evidence="3">3.5.2.6</ecNumber>
    </recommendedName>
</protein>
<dbReference type="SUPFAM" id="SSF56601">
    <property type="entry name" value="beta-lactamase/transpeptidase-like"/>
    <property type="match status" value="1"/>
</dbReference>
<organism evidence="5 6">
    <name type="scientific">Chitinophaga caseinilytica</name>
    <dbReference type="NCBI Taxonomy" id="2267521"/>
    <lineage>
        <taxon>Bacteria</taxon>
        <taxon>Pseudomonadati</taxon>
        <taxon>Bacteroidota</taxon>
        <taxon>Chitinophagia</taxon>
        <taxon>Chitinophagales</taxon>
        <taxon>Chitinophagaceae</taxon>
        <taxon>Chitinophaga</taxon>
    </lineage>
</organism>
<dbReference type="PANTHER" id="PTHR35333:SF3">
    <property type="entry name" value="BETA-LACTAMASE-TYPE TRANSPEPTIDASE FOLD CONTAINING PROTEIN"/>
    <property type="match status" value="1"/>
</dbReference>
<dbReference type="PRINTS" id="PR00118">
    <property type="entry name" value="BLACTAMASEA"/>
</dbReference>
<dbReference type="EC" id="3.5.2.6" evidence="3"/>
<evidence type="ECO:0000256" key="3">
    <source>
        <dbReference type="ARBA" id="ARBA00012865"/>
    </source>
</evidence>
<keyword evidence="6" id="KW-1185">Reference proteome</keyword>
<evidence type="ECO:0000256" key="2">
    <source>
        <dbReference type="ARBA" id="ARBA00009009"/>
    </source>
</evidence>
<comment type="catalytic activity">
    <reaction evidence="1">
        <text>a beta-lactam + H2O = a substituted beta-amino acid</text>
        <dbReference type="Rhea" id="RHEA:20401"/>
        <dbReference type="ChEBI" id="CHEBI:15377"/>
        <dbReference type="ChEBI" id="CHEBI:35627"/>
        <dbReference type="ChEBI" id="CHEBI:140347"/>
        <dbReference type="EC" id="3.5.2.6"/>
    </reaction>
</comment>
<dbReference type="PANTHER" id="PTHR35333">
    <property type="entry name" value="BETA-LACTAMASE"/>
    <property type="match status" value="1"/>
</dbReference>
<name>A0ABZ2Z8M8_9BACT</name>
<dbReference type="GO" id="GO:0008800">
    <property type="term" value="F:beta-lactamase activity"/>
    <property type="evidence" value="ECO:0007669"/>
    <property type="project" value="UniProtKB-EC"/>
</dbReference>
<dbReference type="InterPro" id="IPR000871">
    <property type="entry name" value="Beta-lactam_class-A"/>
</dbReference>
<dbReference type="InterPro" id="IPR012338">
    <property type="entry name" value="Beta-lactam/transpept-like"/>
</dbReference>
<dbReference type="PROSITE" id="PS51257">
    <property type="entry name" value="PROKAR_LIPOPROTEIN"/>
    <property type="match status" value="1"/>
</dbReference>
<sequence>MRSYIISATIITLMASCAGNPKQPAADSLTVSATSTSPTTDSLRQQISAIAAEAKGIVGVAIQNFTTGDTLTLNDTARLPMQSVFKFPIAMAVLKQVDEGKLTLEQTLPVTPDDLFETYSPLQDSFPKGTKDKTIANLIYLMVAKSDNIACDVLIRKVGGCKVINDFVHGLGVKNIEIVLTEEEMNGPGTGFDLQFKNWANASAYSQLLDILRKGTALSKPSNDFLMNTMLATTTGKNRLPGLLPAGTPVAHKTGSGSTKDGLVSATNDAGIITLPNGQLLAVSVFVSMSAADEATRDAVIAKIAKAAYDHYSK</sequence>
<reference evidence="5 6" key="1">
    <citation type="submission" date="2024-03" db="EMBL/GenBank/DDBJ databases">
        <title>Chitinophaga caseinilytica sp. nov., a casein hydrolysing bacterium isolated from forest soil.</title>
        <authorList>
            <person name="Lee D.S."/>
            <person name="Han D.M."/>
            <person name="Baek J.H."/>
            <person name="Choi D.G."/>
            <person name="Jeon J.H."/>
            <person name="Jeon C.O."/>
        </authorList>
    </citation>
    <scope>NUCLEOTIDE SEQUENCE [LARGE SCALE GENOMIC DNA]</scope>
    <source>
        <strain evidence="5 6">KACC 19118</strain>
    </source>
</reference>